<geneLocation type="plastid" evidence="1"/>
<reference evidence="1" key="1">
    <citation type="journal article" date="2016" name="Bot. Marina">
        <title>Genomic and phylogenetic analysis of Ceramium cimbricum (Ceramiales, Rhodophyta) from the Atlantic and Pacific Oceans supports the naming of a new invasive Pacific entity Ceramium sungminbooi sp. nov.</title>
        <authorList>
            <person name="Hughey J.R."/>
            <person name="Boo G.H."/>
        </authorList>
    </citation>
    <scope>NUCLEOTIDE SEQUENCE</scope>
</reference>
<protein>
    <submittedName>
        <fullName evidence="1">Uncharacterized protein</fullName>
    </submittedName>
</protein>
<dbReference type="EMBL" id="KR025491">
    <property type="protein sequence ID" value="AKU47341.1"/>
    <property type="molecule type" value="Genomic_DNA"/>
</dbReference>
<dbReference type="AlphaFoldDB" id="A0A1B0THZ1"/>
<keyword evidence="1" id="KW-0934">Plastid</keyword>
<dbReference type="Gene3D" id="3.60.15.10">
    <property type="entry name" value="Ribonuclease Z/Hydroxyacylglutathione hydrolase-like"/>
    <property type="match status" value="1"/>
</dbReference>
<dbReference type="InterPro" id="IPR036866">
    <property type="entry name" value="RibonucZ/Hydroxyglut_hydro"/>
</dbReference>
<dbReference type="RefSeq" id="YP_009300422.1">
    <property type="nucleotide sequence ID" value="NC_031211.1"/>
</dbReference>
<dbReference type="EMBL" id="KR814486">
    <property type="protein sequence ID" value="ALN11788.1"/>
    <property type="molecule type" value="Genomic_DNA"/>
</dbReference>
<dbReference type="PANTHER" id="PTHR46018:SF2">
    <property type="entry name" value="ZINC PHOSPHODIESTERASE ELAC PROTEIN 1"/>
    <property type="match status" value="1"/>
</dbReference>
<dbReference type="GO" id="GO:0042781">
    <property type="term" value="F:3'-tRNA processing endoribonuclease activity"/>
    <property type="evidence" value="ECO:0007669"/>
    <property type="project" value="TreeGrafter"/>
</dbReference>
<evidence type="ECO:0000313" key="1">
    <source>
        <dbReference type="EMBL" id="ALN11788.1"/>
    </source>
</evidence>
<dbReference type="SUPFAM" id="SSF56281">
    <property type="entry name" value="Metallo-hydrolase/oxidoreductase"/>
    <property type="match status" value="1"/>
</dbReference>
<proteinExistence type="predicted"/>
<dbReference type="PANTHER" id="PTHR46018">
    <property type="entry name" value="ZINC PHOSPHODIESTERASE ELAC PROTEIN 1"/>
    <property type="match status" value="1"/>
</dbReference>
<gene>
    <name evidence="1" type="primary">orf263</name>
</gene>
<organism evidence="1">
    <name type="scientific">Campylaephora sungminbooi</name>
    <dbReference type="NCBI Taxonomy" id="1896769"/>
    <lineage>
        <taxon>Eukaryota</taxon>
        <taxon>Rhodophyta</taxon>
        <taxon>Florideophyceae</taxon>
        <taxon>Rhodymeniophycidae</taxon>
        <taxon>Ceramiales</taxon>
        <taxon>Ceramiaceae</taxon>
        <taxon>Campylaephora</taxon>
    </lineage>
</organism>
<name>A0A1B0THZ1_9FLOR</name>
<dbReference type="GeneID" id="29077982"/>
<accession>A0A1B0THZ1</accession>
<sequence length="226" mass="26390">MECINLNDGFNAIHDICMSFILKLTHLREVWLFNSFDGCQHTILRKGVKFNQISKIIIIDLNINTISGLLGILSSFSLSGRKKPLHIYGPSGLAEYIDLCKKYSHTNFCYSIYLYILASGVTIDHWNYKMYVMIRYHYFELLIFTHIRPGKFELNKAEKFNIMSGPLYGKLKQGLHFILPDGFILDGTYFINNNYVGLKNSLFNNIYHTRRYVENNINSNMLIYRL</sequence>